<evidence type="ECO:0000256" key="1">
    <source>
        <dbReference type="SAM" id="MobiDB-lite"/>
    </source>
</evidence>
<reference evidence="3" key="2">
    <citation type="submission" date="2020-05" db="EMBL/GenBank/DDBJ databases">
        <authorList>
            <person name="Kim H.-S."/>
            <person name="Proctor R.H."/>
            <person name="Brown D.W."/>
        </authorList>
    </citation>
    <scope>NUCLEOTIDE SEQUENCE</scope>
    <source>
        <strain evidence="3">NRRL 20472</strain>
    </source>
</reference>
<dbReference type="AlphaFoldDB" id="A0A8H4TDD0"/>
<evidence type="ECO:0000313" key="3">
    <source>
        <dbReference type="EMBL" id="KAF4955920.1"/>
    </source>
</evidence>
<dbReference type="EMBL" id="JABEXW010000767">
    <property type="protein sequence ID" value="KAF4955920.1"/>
    <property type="molecule type" value="Genomic_DNA"/>
</dbReference>
<comment type="caution">
    <text evidence="3">The sequence shown here is derived from an EMBL/GenBank/DDBJ whole genome shotgun (WGS) entry which is preliminary data.</text>
</comment>
<name>A0A8H4TDD0_9HYPO</name>
<proteinExistence type="predicted"/>
<feature type="region of interest" description="Disordered" evidence="1">
    <location>
        <begin position="1"/>
        <end position="84"/>
    </location>
</feature>
<keyword evidence="4" id="KW-1185">Reference proteome</keyword>
<evidence type="ECO:0000259" key="2">
    <source>
        <dbReference type="Pfam" id="PF24864"/>
    </source>
</evidence>
<feature type="compositionally biased region" description="Polar residues" evidence="1">
    <location>
        <begin position="1"/>
        <end position="19"/>
    </location>
</feature>
<dbReference type="PANTHER" id="PTHR38790">
    <property type="entry name" value="2EXR DOMAIN-CONTAINING PROTEIN-RELATED"/>
    <property type="match status" value="1"/>
</dbReference>
<accession>A0A8H4TDD0</accession>
<gene>
    <name evidence="3" type="ORF">FSARC_11735</name>
</gene>
<dbReference type="Proteomes" id="UP000622797">
    <property type="component" value="Unassembled WGS sequence"/>
</dbReference>
<feature type="domain" description="DUF7730" evidence="2">
    <location>
        <begin position="183"/>
        <end position="247"/>
    </location>
</feature>
<reference evidence="3" key="1">
    <citation type="journal article" date="2020" name="BMC Genomics">
        <title>Correction to: Identification and distribution of gene clusters required for synthesis of sphingolipid metabolism inhibitors in diverse species of the filamentous fungus Fusarium.</title>
        <authorList>
            <person name="Kim H.S."/>
            <person name="Lohmar J.M."/>
            <person name="Busman M."/>
            <person name="Brown D.W."/>
            <person name="Naumann T.A."/>
            <person name="Divon H.H."/>
            <person name="Lysoe E."/>
            <person name="Uhlig S."/>
            <person name="Proctor R.H."/>
        </authorList>
    </citation>
    <scope>NUCLEOTIDE SEQUENCE</scope>
    <source>
        <strain evidence="3">NRRL 20472</strain>
    </source>
</reference>
<protein>
    <recommendedName>
        <fullName evidence="2">DUF7730 domain-containing protein</fullName>
    </recommendedName>
</protein>
<organism evidence="3 4">
    <name type="scientific">Fusarium sarcochroum</name>
    <dbReference type="NCBI Taxonomy" id="1208366"/>
    <lineage>
        <taxon>Eukaryota</taxon>
        <taxon>Fungi</taxon>
        <taxon>Dikarya</taxon>
        <taxon>Ascomycota</taxon>
        <taxon>Pezizomycotina</taxon>
        <taxon>Sordariomycetes</taxon>
        <taxon>Hypocreomycetidae</taxon>
        <taxon>Hypocreales</taxon>
        <taxon>Nectriaceae</taxon>
        <taxon>Fusarium</taxon>
        <taxon>Fusarium lateritium species complex</taxon>
    </lineage>
</organism>
<evidence type="ECO:0000313" key="4">
    <source>
        <dbReference type="Proteomes" id="UP000622797"/>
    </source>
</evidence>
<sequence>MTRSSPPYEQMSPRSNGSPGYSPASYDMPSPDFGDSPGLESPEPASQEPGYNSWKGRTRKIPFVPPPRPRALTPHGFGDDDSDEQQKRPIALFQNSPWFKLPANVRRDIIRLTFGDQRLQIDLTLVEYEGSDEDFPGVEGTGPWIWSGKICSRDFEPSLGPMTRGGSNKGPWVDYYHATSAEGHIGVRGWLYSCRQNYAETIDILYSTNTFILSSDNIATHLPRLLLPQRLAVMTSLEIKWPLKEEDHLKTLLDLLSPPHFPSLKKLYVSLEYTGNDEPSQPLDSITGHLDQFVKNRPGLNECSFALPVELYEEIAAKCLQKESSWKRITYSEVWRSLNGSLNTIRLPYVDSYPSPPFHLGPKPGMGYWLLEGTDAPLNWRRNSNQLGFAGLDLWEDWGPVED</sequence>
<dbReference type="Pfam" id="PF24864">
    <property type="entry name" value="DUF7730"/>
    <property type="match status" value="1"/>
</dbReference>
<dbReference type="OrthoDB" id="515692at2759"/>
<dbReference type="InterPro" id="IPR056632">
    <property type="entry name" value="DUF7730"/>
</dbReference>